<reference evidence="3" key="1">
    <citation type="journal article" date="2011" name="MBio">
        <title>Novel metabolic attributes of the genus Cyanothece, comprising a group of unicellular nitrogen-fixing Cyanobacteria.</title>
        <authorList>
            <person name="Bandyopadhyay A."/>
            <person name="Elvitigala T."/>
            <person name="Welsh E."/>
            <person name="Stockel J."/>
            <person name="Liberton M."/>
            <person name="Min H."/>
            <person name="Sherman L.A."/>
            <person name="Pakrasi H.B."/>
        </authorList>
    </citation>
    <scope>NUCLEOTIDE SEQUENCE [LARGE SCALE GENOMIC DNA]</scope>
    <source>
        <strain evidence="3">PCC 7822</strain>
    </source>
</reference>
<protein>
    <submittedName>
        <fullName evidence="2">Uncharacterized protein</fullName>
    </submittedName>
</protein>
<evidence type="ECO:0000256" key="1">
    <source>
        <dbReference type="SAM" id="MobiDB-lite"/>
    </source>
</evidence>
<dbReference type="HOGENOM" id="CLU_1966905_0_0_3"/>
<dbReference type="OrthoDB" id="3981129at2"/>
<dbReference type="STRING" id="497965.Cyan7822_0900"/>
<organism evidence="2 3">
    <name type="scientific">Gloeothece verrucosa (strain PCC 7822)</name>
    <name type="common">Cyanothece sp. (strain PCC 7822)</name>
    <dbReference type="NCBI Taxonomy" id="497965"/>
    <lineage>
        <taxon>Bacteria</taxon>
        <taxon>Bacillati</taxon>
        <taxon>Cyanobacteriota</taxon>
        <taxon>Cyanophyceae</taxon>
        <taxon>Oscillatoriophycideae</taxon>
        <taxon>Chroococcales</taxon>
        <taxon>Aphanothecaceae</taxon>
        <taxon>Gloeothece</taxon>
        <taxon>Gloeothece verrucosa</taxon>
    </lineage>
</organism>
<feature type="region of interest" description="Disordered" evidence="1">
    <location>
        <begin position="36"/>
        <end position="104"/>
    </location>
</feature>
<feature type="compositionally biased region" description="Polar residues" evidence="1">
    <location>
        <begin position="92"/>
        <end position="103"/>
    </location>
</feature>
<feature type="compositionally biased region" description="Basic and acidic residues" evidence="1">
    <location>
        <begin position="44"/>
        <end position="73"/>
    </location>
</feature>
<sequence>MIDQLITALSKEIEMSAEEIADTIWLALQMQEFHAESVSSGLSRKTEKERGNKNEKIKPEQETSQKPEPKSSDLEETSIQPSKEQKAGLYPQSRQENSNSSDLSFKVPDALSLREPLNLARALKPFW</sequence>
<name>E0UD35_GLOV7</name>
<keyword evidence="3" id="KW-1185">Reference proteome</keyword>
<proteinExistence type="predicted"/>
<dbReference type="Proteomes" id="UP000008206">
    <property type="component" value="Chromosome"/>
</dbReference>
<dbReference type="RefSeq" id="WP_013321025.1">
    <property type="nucleotide sequence ID" value="NC_014501.1"/>
</dbReference>
<dbReference type="KEGG" id="cyj:Cyan7822_0900"/>
<gene>
    <name evidence="2" type="ordered locus">Cyan7822_0900</name>
</gene>
<evidence type="ECO:0000313" key="3">
    <source>
        <dbReference type="Proteomes" id="UP000008206"/>
    </source>
</evidence>
<dbReference type="EMBL" id="CP002198">
    <property type="protein sequence ID" value="ADN12915.1"/>
    <property type="molecule type" value="Genomic_DNA"/>
</dbReference>
<evidence type="ECO:0000313" key="2">
    <source>
        <dbReference type="EMBL" id="ADN12915.1"/>
    </source>
</evidence>
<dbReference type="eggNOG" id="COG1262">
    <property type="taxonomic scope" value="Bacteria"/>
</dbReference>
<accession>E0UD35</accession>
<dbReference type="AlphaFoldDB" id="E0UD35"/>